<name>K0RG50_THAOC</name>
<comment type="caution">
    <text evidence="2">The sequence shown here is derived from an EMBL/GenBank/DDBJ whole genome shotgun (WGS) entry which is preliminary data.</text>
</comment>
<accession>K0RG50</accession>
<dbReference type="AlphaFoldDB" id="K0RG50"/>
<dbReference type="Proteomes" id="UP000266841">
    <property type="component" value="Unassembled WGS sequence"/>
</dbReference>
<evidence type="ECO:0000313" key="3">
    <source>
        <dbReference type="Proteomes" id="UP000266841"/>
    </source>
</evidence>
<protein>
    <submittedName>
        <fullName evidence="2">Uncharacterized protein</fullName>
    </submittedName>
</protein>
<reference evidence="2 3" key="1">
    <citation type="journal article" date="2012" name="Genome Biol.">
        <title>Genome and low-iron response of an oceanic diatom adapted to chronic iron limitation.</title>
        <authorList>
            <person name="Lommer M."/>
            <person name="Specht M."/>
            <person name="Roy A.S."/>
            <person name="Kraemer L."/>
            <person name="Andreson R."/>
            <person name="Gutowska M.A."/>
            <person name="Wolf J."/>
            <person name="Bergner S.V."/>
            <person name="Schilhabel M.B."/>
            <person name="Klostermeier U.C."/>
            <person name="Beiko R.G."/>
            <person name="Rosenstiel P."/>
            <person name="Hippler M."/>
            <person name="Laroche J."/>
        </authorList>
    </citation>
    <scope>NUCLEOTIDE SEQUENCE [LARGE SCALE GENOMIC DNA]</scope>
    <source>
        <strain evidence="2 3">CCMP1005</strain>
    </source>
</reference>
<proteinExistence type="predicted"/>
<evidence type="ECO:0000313" key="2">
    <source>
        <dbReference type="EMBL" id="EJK47966.1"/>
    </source>
</evidence>
<feature type="region of interest" description="Disordered" evidence="1">
    <location>
        <begin position="35"/>
        <end position="93"/>
    </location>
</feature>
<keyword evidence="3" id="KW-1185">Reference proteome</keyword>
<feature type="non-terminal residue" evidence="2">
    <location>
        <position position="93"/>
    </location>
</feature>
<organism evidence="2 3">
    <name type="scientific">Thalassiosira oceanica</name>
    <name type="common">Marine diatom</name>
    <dbReference type="NCBI Taxonomy" id="159749"/>
    <lineage>
        <taxon>Eukaryota</taxon>
        <taxon>Sar</taxon>
        <taxon>Stramenopiles</taxon>
        <taxon>Ochrophyta</taxon>
        <taxon>Bacillariophyta</taxon>
        <taxon>Coscinodiscophyceae</taxon>
        <taxon>Thalassiosirophycidae</taxon>
        <taxon>Thalassiosirales</taxon>
        <taxon>Thalassiosiraceae</taxon>
        <taxon>Thalassiosira</taxon>
    </lineage>
</organism>
<gene>
    <name evidence="2" type="ORF">THAOC_33276</name>
</gene>
<dbReference type="EMBL" id="AGNL01046426">
    <property type="protein sequence ID" value="EJK47966.1"/>
    <property type="molecule type" value="Genomic_DNA"/>
</dbReference>
<evidence type="ECO:0000256" key="1">
    <source>
        <dbReference type="SAM" id="MobiDB-lite"/>
    </source>
</evidence>
<sequence length="93" mass="9375">MTLPSPSLATVPSPTILLTLSMKKRTSNIASSSFVTADTSSAGVGRPVPPDPGGGARRATLPADVRDGDGPVPGALAGGPPGLRPVHRRRRAV</sequence>